<evidence type="ECO:0000313" key="4">
    <source>
        <dbReference type="Proteomes" id="UP000319374"/>
    </source>
</evidence>
<dbReference type="OrthoDB" id="9770517at2"/>
<dbReference type="Pfam" id="PF02321">
    <property type="entry name" value="OEP"/>
    <property type="match status" value="2"/>
</dbReference>
<dbReference type="EMBL" id="AP019736">
    <property type="protein sequence ID" value="BBL07726.1"/>
    <property type="molecule type" value="Genomic_DNA"/>
</dbReference>
<dbReference type="PROSITE" id="PS51257">
    <property type="entry name" value="PROKAR_LIPOPROTEIN"/>
    <property type="match status" value="1"/>
</dbReference>
<gene>
    <name evidence="3" type="ORF">A5CPEGH6_23640</name>
</gene>
<dbReference type="Gene3D" id="1.20.1600.10">
    <property type="entry name" value="Outer membrane efflux proteins (OEP)"/>
    <property type="match status" value="1"/>
</dbReference>
<dbReference type="PANTHER" id="PTHR30203">
    <property type="entry name" value="OUTER MEMBRANE CATION EFFLUX PROTEIN"/>
    <property type="match status" value="1"/>
</dbReference>
<dbReference type="InterPro" id="IPR003423">
    <property type="entry name" value="OMP_efflux"/>
</dbReference>
<evidence type="ECO:0000256" key="2">
    <source>
        <dbReference type="RuleBase" id="RU362097"/>
    </source>
</evidence>
<keyword evidence="2" id="KW-0564">Palmitate</keyword>
<dbReference type="Proteomes" id="UP000319374">
    <property type="component" value="Chromosome"/>
</dbReference>
<dbReference type="Gene3D" id="2.20.200.10">
    <property type="entry name" value="Outer membrane efflux proteins (OEP)"/>
    <property type="match status" value="1"/>
</dbReference>
<dbReference type="SUPFAM" id="SSF56954">
    <property type="entry name" value="Outer membrane efflux proteins (OEP)"/>
    <property type="match status" value="1"/>
</dbReference>
<dbReference type="KEGG" id="ada:A5CPEGH6_23640"/>
<proteinExistence type="inferred from homology"/>
<keyword evidence="2" id="KW-0472">Membrane</keyword>
<organism evidence="3 4">
    <name type="scientific">Alistipes dispar</name>
    <dbReference type="NCBI Taxonomy" id="2585119"/>
    <lineage>
        <taxon>Bacteria</taxon>
        <taxon>Pseudomonadati</taxon>
        <taxon>Bacteroidota</taxon>
        <taxon>Bacteroidia</taxon>
        <taxon>Bacteroidales</taxon>
        <taxon>Rikenellaceae</taxon>
        <taxon>Alistipes</taxon>
    </lineage>
</organism>
<keyword evidence="2" id="KW-0449">Lipoprotein</keyword>
<evidence type="ECO:0000256" key="1">
    <source>
        <dbReference type="ARBA" id="ARBA00007613"/>
    </source>
</evidence>
<protein>
    <submittedName>
        <fullName evidence="3">Multidrug transporter</fullName>
    </submittedName>
</protein>
<keyword evidence="2" id="KW-0812">Transmembrane</keyword>
<evidence type="ECO:0000313" key="3">
    <source>
        <dbReference type="EMBL" id="BBL07726.1"/>
    </source>
</evidence>
<keyword evidence="2" id="KW-1134">Transmembrane beta strand</keyword>
<comment type="subcellular location">
    <subcellularLocation>
        <location evidence="2">Cell membrane</location>
        <topology evidence="2">Lipid-anchor</topology>
    </subcellularLocation>
</comment>
<reference evidence="4" key="1">
    <citation type="submission" date="2019-06" db="EMBL/GenBank/DDBJ databases">
        <title>Alistipes onderdonkii subsp. vulgaris subsp. nov., Alistipes dispar sp. nov. and Alistipes communis sp. nov., isolated from human faeces, and creation of Alistipes onderdonkii subsp. onderdonkii subsp. nov.</title>
        <authorList>
            <person name="Sakamoto M."/>
            <person name="Ikeyama N."/>
            <person name="Ogata Y."/>
            <person name="Suda W."/>
            <person name="Iino T."/>
            <person name="Hattori M."/>
            <person name="Ohkuma M."/>
        </authorList>
    </citation>
    <scope>NUCLEOTIDE SEQUENCE [LARGE SCALE GENOMIC DNA]</scope>
    <source>
        <strain evidence="4">5CPEGH6</strain>
    </source>
</reference>
<dbReference type="PANTHER" id="PTHR30203:SF33">
    <property type="entry name" value="BLR4455 PROTEIN"/>
    <property type="match status" value="1"/>
</dbReference>
<comment type="similarity">
    <text evidence="1 2">Belongs to the outer membrane factor (OMF) (TC 1.B.17) family.</text>
</comment>
<dbReference type="RefSeq" id="WP_141429861.1">
    <property type="nucleotide sequence ID" value="NZ_AP019736.1"/>
</dbReference>
<dbReference type="AlphaFoldDB" id="A0A4Y1X5J3"/>
<keyword evidence="4" id="KW-1185">Reference proteome</keyword>
<dbReference type="GO" id="GO:0015562">
    <property type="term" value="F:efflux transmembrane transporter activity"/>
    <property type="evidence" value="ECO:0007669"/>
    <property type="project" value="InterPro"/>
</dbReference>
<dbReference type="NCBIfam" id="TIGR01845">
    <property type="entry name" value="outer_NodT"/>
    <property type="match status" value="1"/>
</dbReference>
<accession>A0A4Y1X5J3</accession>
<dbReference type="InterPro" id="IPR010131">
    <property type="entry name" value="MdtP/NodT-like"/>
</dbReference>
<dbReference type="GeneID" id="98674348"/>
<sequence>MKKILIICLAAAMTGCGIYKPYSRPESIETDGLYGTAETADSTTIGDITWQEMFSDPQLQALIAQALENNTDLQSAQWRVKEAEATLKSARLAYLPSFNFAPQGSISSFDNANTTKTYSIPVTASWQIDIFGGITNAKRKAKALYLQSREYEQAVKTQLIASVANLYYTLLMLDSQYEVTGETARKWEETVRTMRAMKDAGMTNEAGVAQYEGSYYAIEASLHDLEYSIREAENSLCSVLGLAPQEITRGSLDNQQLPQELAVGVPVQMLSNRPDVRSAEYSLMQSFYATNAARSALYPSITLSGSAGWTNNGGMGVSDPGKLLLSAAGSLLQPIFNAGANRANLKIAKAQQEEAKLSFRQTLLNAGAEVNNALTQCQSARAKTDLRAKQIEALTRAVESTELLMEHSSTTYLEVLTAQQSLLSAQLSQITDRFDEIQGIVNLYQALGGGRDLTTEEK</sequence>
<name>A0A4Y1X5J3_9BACT</name>
<dbReference type="GO" id="GO:0005886">
    <property type="term" value="C:plasma membrane"/>
    <property type="evidence" value="ECO:0007669"/>
    <property type="project" value="UniProtKB-SubCell"/>
</dbReference>